<dbReference type="AlphaFoldDB" id="A0A7U3YCD9"/>
<evidence type="ECO:0000313" key="1">
    <source>
        <dbReference type="EMBL" id="ADP73156.1"/>
    </source>
</evidence>
<sequence length="85" mass="9813">MFLYAAVLKIWGWIRVWVDPQHYSTRKTEPMIMNSTPAIFFLVIVSFNKIADKRNVQMYVIDVSGNTTVYGSCCNTIMFNIALMP</sequence>
<accession>A0A7U3YCD9</accession>
<dbReference type="EMBL" id="CP002293">
    <property type="protein sequence ID" value="ADP73156.1"/>
    <property type="molecule type" value="Genomic_DNA"/>
</dbReference>
<organism evidence="1">
    <name type="scientific">Geobacillus sp. (strain Y4.1MC1)</name>
    <dbReference type="NCBI Taxonomy" id="581103"/>
    <lineage>
        <taxon>Bacteria</taxon>
        <taxon>Bacillati</taxon>
        <taxon>Bacillota</taxon>
        <taxon>Bacilli</taxon>
        <taxon>Bacillales</taxon>
        <taxon>Anoxybacillaceae</taxon>
        <taxon>Geobacillus</taxon>
    </lineage>
</organism>
<dbReference type="KEGG" id="gmc:GY4MC1_0311"/>
<protein>
    <submittedName>
        <fullName evidence="1">Uncharacterized protein</fullName>
    </submittedName>
</protein>
<reference evidence="1" key="1">
    <citation type="submission" date="2010-10" db="EMBL/GenBank/DDBJ databases">
        <title>Complete sequence of chromosome of Geobacillus sp. Y4.1MC1.</title>
        <authorList>
            <consortium name="US DOE Joint Genome Institute"/>
            <person name="Lucas S."/>
            <person name="Copeland A."/>
            <person name="Lapidus A."/>
            <person name="Cheng J.-F."/>
            <person name="Bruce D."/>
            <person name="Goodwin L."/>
            <person name="Pitluck S."/>
            <person name="Chertkov O."/>
            <person name="Zhang X."/>
            <person name="Detter J.C."/>
            <person name="Han C."/>
            <person name="Tapia R."/>
            <person name="Land M."/>
            <person name="Hauser L."/>
            <person name="Jeffries C."/>
            <person name="Kyrpides N."/>
            <person name="Ivanova N."/>
            <person name="Ovchinnikova G."/>
            <person name="Brumm P."/>
            <person name="Mead D."/>
            <person name="Woyke T."/>
        </authorList>
    </citation>
    <scope>NUCLEOTIDE SEQUENCE [LARGE SCALE GENOMIC DNA]</scope>
    <source>
        <strain evidence="1">Y4.1MC1</strain>
    </source>
</reference>
<proteinExistence type="predicted"/>
<gene>
    <name evidence="1" type="ORF">GY4MC1_0311</name>
</gene>
<name>A0A7U3YCD9_GEOS0</name>